<accession>A0ABR3W6L7</accession>
<reference evidence="3 4" key="1">
    <citation type="journal article" date="2024" name="IMA Fungus">
        <title>IMA Genome - F19 : A genome assembly and annotation guide to empower mycologists, including annotated draft genome sequences of Ceratocystis pirilliformis, Diaporthe australafricana, Fusarium ophioides, Paecilomyces lecythidis, and Sporothrix stenoceras.</title>
        <authorList>
            <person name="Aylward J."/>
            <person name="Wilson A.M."/>
            <person name="Visagie C.M."/>
            <person name="Spraker J."/>
            <person name="Barnes I."/>
            <person name="Buitendag C."/>
            <person name="Ceriani C."/>
            <person name="Del Mar Angel L."/>
            <person name="du Plessis D."/>
            <person name="Fuchs T."/>
            <person name="Gasser K."/>
            <person name="Kramer D."/>
            <person name="Li W."/>
            <person name="Munsamy K."/>
            <person name="Piso A."/>
            <person name="Price J.L."/>
            <person name="Sonnekus B."/>
            <person name="Thomas C."/>
            <person name="van der Nest A."/>
            <person name="van Dijk A."/>
            <person name="van Heerden A."/>
            <person name="van Vuuren N."/>
            <person name="Yilmaz N."/>
            <person name="Duong T.A."/>
            <person name="van der Merwe N.A."/>
            <person name="Wingfield M.J."/>
            <person name="Wingfield B.D."/>
        </authorList>
    </citation>
    <scope>NUCLEOTIDE SEQUENCE [LARGE SCALE GENOMIC DNA]</scope>
    <source>
        <strain evidence="3 4">CMW 18300</strain>
    </source>
</reference>
<comment type="caution">
    <text evidence="3">The sequence shown here is derived from an EMBL/GenBank/DDBJ whole genome shotgun (WGS) entry which is preliminary data.</text>
</comment>
<evidence type="ECO:0000259" key="2">
    <source>
        <dbReference type="Pfam" id="PF22893"/>
    </source>
</evidence>
<keyword evidence="4" id="KW-1185">Reference proteome</keyword>
<dbReference type="Proteomes" id="UP001583177">
    <property type="component" value="Unassembled WGS sequence"/>
</dbReference>
<dbReference type="Pfam" id="PF22893">
    <property type="entry name" value="ULD_2"/>
    <property type="match status" value="2"/>
</dbReference>
<evidence type="ECO:0000256" key="1">
    <source>
        <dbReference type="SAM" id="MobiDB-lite"/>
    </source>
</evidence>
<evidence type="ECO:0000313" key="4">
    <source>
        <dbReference type="Proteomes" id="UP001583177"/>
    </source>
</evidence>
<organism evidence="3 4">
    <name type="scientific">Diaporthe australafricana</name>
    <dbReference type="NCBI Taxonomy" id="127596"/>
    <lineage>
        <taxon>Eukaryota</taxon>
        <taxon>Fungi</taxon>
        <taxon>Dikarya</taxon>
        <taxon>Ascomycota</taxon>
        <taxon>Pezizomycotina</taxon>
        <taxon>Sordariomycetes</taxon>
        <taxon>Sordariomycetidae</taxon>
        <taxon>Diaporthales</taxon>
        <taxon>Diaporthaceae</taxon>
        <taxon>Diaporthe</taxon>
    </lineage>
</organism>
<feature type="compositionally biased region" description="Polar residues" evidence="1">
    <location>
        <begin position="452"/>
        <end position="476"/>
    </location>
</feature>
<feature type="domain" description="Ubiquitin-like" evidence="2">
    <location>
        <begin position="327"/>
        <end position="409"/>
    </location>
</feature>
<protein>
    <recommendedName>
        <fullName evidence="2">Ubiquitin-like domain-containing protein</fullName>
    </recommendedName>
</protein>
<dbReference type="EMBL" id="JAWRVE010000141">
    <property type="protein sequence ID" value="KAL1854346.1"/>
    <property type="molecule type" value="Genomic_DNA"/>
</dbReference>
<dbReference type="InterPro" id="IPR054464">
    <property type="entry name" value="ULD_fung"/>
</dbReference>
<gene>
    <name evidence="3" type="ORF">Daus18300_011532</name>
</gene>
<sequence>MEAIGAVSAVVAIVELAGMISVSAASFMRDVKDARKDMIQVRKDLSDLSTILRMVAEDLDHDKSPAGDNMQSRQHIIGIAHSCRTILVEIETVLREGRSQLRWVASGKARVEKLRERLETCKLSLDVALDYRTMVVVHDIKEESTRIVGDLSTIQHDITLILGKVDNIERKASAVEYLPDVAEPPGGVMLDRFLYDCRSDAQTVLDNIEYQRDHVFESVPPQVILESVPTQTRNEIPDFTSSNPLPTILFSNSLGHVCEIPLDQCRTWTQMDEIIKRTYPEGSANRKEIGNGLYSLILDGQDIPQKLWEMVVRPGLYISLNILEDPKAVIHFKDAVGRRFNYPWSLAKTWEGMEDLIKQAFAHVEVVGPHVQEGHYDLVTTPDGEIVLPVVWEKFIEPGMKIDMRMWPIEKPRPPSRPPMQWMGGGAGVGTPPRPEGRPERQRHRSPKQASKRPNQAAKKTSQAPKSSDQPSNSSNHPKRRHVKAEAGASD</sequence>
<name>A0ABR3W6L7_9PEZI</name>
<evidence type="ECO:0000313" key="3">
    <source>
        <dbReference type="EMBL" id="KAL1854346.1"/>
    </source>
</evidence>
<feature type="domain" description="Ubiquitin-like" evidence="2">
    <location>
        <begin position="246"/>
        <end position="324"/>
    </location>
</feature>
<feature type="compositionally biased region" description="Basic residues" evidence="1">
    <location>
        <begin position="441"/>
        <end position="451"/>
    </location>
</feature>
<proteinExistence type="predicted"/>
<feature type="region of interest" description="Disordered" evidence="1">
    <location>
        <begin position="407"/>
        <end position="491"/>
    </location>
</feature>